<evidence type="ECO:0000313" key="2">
    <source>
        <dbReference type="Proteomes" id="UP000887116"/>
    </source>
</evidence>
<dbReference type="Proteomes" id="UP000887116">
    <property type="component" value="Unassembled WGS sequence"/>
</dbReference>
<dbReference type="AlphaFoldDB" id="A0A8X6L7R0"/>
<comment type="caution">
    <text evidence="1">The sequence shown here is derived from an EMBL/GenBank/DDBJ whole genome shotgun (WGS) entry which is preliminary data.</text>
</comment>
<organism evidence="1 2">
    <name type="scientific">Trichonephila clavata</name>
    <name type="common">Joro spider</name>
    <name type="synonym">Nephila clavata</name>
    <dbReference type="NCBI Taxonomy" id="2740835"/>
    <lineage>
        <taxon>Eukaryota</taxon>
        <taxon>Metazoa</taxon>
        <taxon>Ecdysozoa</taxon>
        <taxon>Arthropoda</taxon>
        <taxon>Chelicerata</taxon>
        <taxon>Arachnida</taxon>
        <taxon>Araneae</taxon>
        <taxon>Araneomorphae</taxon>
        <taxon>Entelegynae</taxon>
        <taxon>Araneoidea</taxon>
        <taxon>Nephilidae</taxon>
        <taxon>Trichonephila</taxon>
    </lineage>
</organism>
<proteinExistence type="predicted"/>
<protein>
    <submittedName>
        <fullName evidence="1">Uncharacterized protein</fullName>
    </submittedName>
</protein>
<evidence type="ECO:0000313" key="1">
    <source>
        <dbReference type="EMBL" id="GFQ98601.1"/>
    </source>
</evidence>
<dbReference type="EMBL" id="BMAO01034743">
    <property type="protein sequence ID" value="GFQ98601.1"/>
    <property type="molecule type" value="Genomic_DNA"/>
</dbReference>
<reference evidence="1" key="1">
    <citation type="submission" date="2020-07" db="EMBL/GenBank/DDBJ databases">
        <title>Multicomponent nature underlies the extraordinary mechanical properties of spider dragline silk.</title>
        <authorList>
            <person name="Kono N."/>
            <person name="Nakamura H."/>
            <person name="Mori M."/>
            <person name="Yoshida Y."/>
            <person name="Ohtoshi R."/>
            <person name="Malay A.D."/>
            <person name="Moran D.A.P."/>
            <person name="Tomita M."/>
            <person name="Numata K."/>
            <person name="Arakawa K."/>
        </authorList>
    </citation>
    <scope>NUCLEOTIDE SEQUENCE</scope>
</reference>
<gene>
    <name evidence="1" type="ORF">TNCT_271591</name>
</gene>
<keyword evidence="2" id="KW-1185">Reference proteome</keyword>
<name>A0A8X6L7R0_TRICU</name>
<sequence length="85" mass="9791">MPAGNVRINATENRNFCKSSIPTDLNSLVTIARISEMLDNSHGNVRSFLFVQPEFIVTVLREIIDIQALVIRVLWKEENFQKIEF</sequence>
<accession>A0A8X6L7R0</accession>